<reference evidence="2" key="1">
    <citation type="submission" date="2019-12" db="EMBL/GenBank/DDBJ databases">
        <title>Genome sequencing and annotation of Brassica cretica.</title>
        <authorList>
            <person name="Studholme D.J."/>
            <person name="Sarris P."/>
        </authorList>
    </citation>
    <scope>NUCLEOTIDE SEQUENCE</scope>
    <source>
        <strain evidence="2">PFS-109/04</strain>
        <tissue evidence="2">Leaf</tissue>
    </source>
</reference>
<dbReference type="Proteomes" id="UP000712600">
    <property type="component" value="Unassembled WGS sequence"/>
</dbReference>
<comment type="caution">
    <text evidence="2">The sequence shown here is derived from an EMBL/GenBank/DDBJ whole genome shotgun (WGS) entry which is preliminary data.</text>
</comment>
<evidence type="ECO:0000256" key="1">
    <source>
        <dbReference type="SAM" id="MobiDB-lite"/>
    </source>
</evidence>
<protein>
    <submittedName>
        <fullName evidence="2">Uncharacterized protein</fullName>
    </submittedName>
</protein>
<name>A0A8S9S501_BRACR</name>
<evidence type="ECO:0000313" key="3">
    <source>
        <dbReference type="Proteomes" id="UP000712600"/>
    </source>
</evidence>
<feature type="region of interest" description="Disordered" evidence="1">
    <location>
        <begin position="1"/>
        <end position="77"/>
    </location>
</feature>
<organism evidence="2 3">
    <name type="scientific">Brassica cretica</name>
    <name type="common">Mustard</name>
    <dbReference type="NCBI Taxonomy" id="69181"/>
    <lineage>
        <taxon>Eukaryota</taxon>
        <taxon>Viridiplantae</taxon>
        <taxon>Streptophyta</taxon>
        <taxon>Embryophyta</taxon>
        <taxon>Tracheophyta</taxon>
        <taxon>Spermatophyta</taxon>
        <taxon>Magnoliopsida</taxon>
        <taxon>eudicotyledons</taxon>
        <taxon>Gunneridae</taxon>
        <taxon>Pentapetalae</taxon>
        <taxon>rosids</taxon>
        <taxon>malvids</taxon>
        <taxon>Brassicales</taxon>
        <taxon>Brassicaceae</taxon>
        <taxon>Brassiceae</taxon>
        <taxon>Brassica</taxon>
    </lineage>
</organism>
<dbReference type="AlphaFoldDB" id="A0A8S9S501"/>
<proteinExistence type="predicted"/>
<sequence length="77" mass="8550">MALLRYKSDAQSSSSRRSSFSSSMASKDKAPPPLRSRPPPDPPPFTIPPIPFESFTLTEPPEPQTLQMRPSPSFFKS</sequence>
<feature type="compositionally biased region" description="Low complexity" evidence="1">
    <location>
        <begin position="12"/>
        <end position="23"/>
    </location>
</feature>
<feature type="compositionally biased region" description="Polar residues" evidence="1">
    <location>
        <begin position="64"/>
        <end position="77"/>
    </location>
</feature>
<dbReference type="EMBL" id="QGKX02000088">
    <property type="protein sequence ID" value="KAF3587332.1"/>
    <property type="molecule type" value="Genomic_DNA"/>
</dbReference>
<gene>
    <name evidence="2" type="ORF">F2Q69_00032590</name>
</gene>
<accession>A0A8S9S501</accession>
<feature type="compositionally biased region" description="Pro residues" evidence="1">
    <location>
        <begin position="31"/>
        <end position="51"/>
    </location>
</feature>
<evidence type="ECO:0000313" key="2">
    <source>
        <dbReference type="EMBL" id="KAF3587332.1"/>
    </source>
</evidence>